<protein>
    <submittedName>
        <fullName evidence="2">Uncharacterized protein</fullName>
    </submittedName>
</protein>
<evidence type="ECO:0000256" key="1">
    <source>
        <dbReference type="SAM" id="MobiDB-lite"/>
    </source>
</evidence>
<feature type="region of interest" description="Disordered" evidence="1">
    <location>
        <begin position="31"/>
        <end position="50"/>
    </location>
</feature>
<evidence type="ECO:0000313" key="3">
    <source>
        <dbReference type="Proteomes" id="UP000054279"/>
    </source>
</evidence>
<feature type="non-terminal residue" evidence="2">
    <location>
        <position position="50"/>
    </location>
</feature>
<sequence>MIHGWLFDYPKSRLAGVRLQGTTKLFGRTSIPSIPASHSSAQTLTRQTYK</sequence>
<feature type="compositionally biased region" description="Low complexity" evidence="1">
    <location>
        <begin position="31"/>
        <end position="41"/>
    </location>
</feature>
<dbReference type="HOGENOM" id="CLU_3130028_0_0_1"/>
<dbReference type="Proteomes" id="UP000054279">
    <property type="component" value="Unassembled WGS sequence"/>
</dbReference>
<accession>A0A0C9VAP7</accession>
<dbReference type="EMBL" id="KN837159">
    <property type="protein sequence ID" value="KIJ38642.1"/>
    <property type="molecule type" value="Genomic_DNA"/>
</dbReference>
<gene>
    <name evidence="2" type="ORF">M422DRAFT_33217</name>
</gene>
<reference evidence="2 3" key="1">
    <citation type="submission" date="2014-06" db="EMBL/GenBank/DDBJ databases">
        <title>Evolutionary Origins and Diversification of the Mycorrhizal Mutualists.</title>
        <authorList>
            <consortium name="DOE Joint Genome Institute"/>
            <consortium name="Mycorrhizal Genomics Consortium"/>
            <person name="Kohler A."/>
            <person name="Kuo A."/>
            <person name="Nagy L.G."/>
            <person name="Floudas D."/>
            <person name="Copeland A."/>
            <person name="Barry K.W."/>
            <person name="Cichocki N."/>
            <person name="Veneault-Fourrey C."/>
            <person name="LaButti K."/>
            <person name="Lindquist E.A."/>
            <person name="Lipzen A."/>
            <person name="Lundell T."/>
            <person name="Morin E."/>
            <person name="Murat C."/>
            <person name="Riley R."/>
            <person name="Ohm R."/>
            <person name="Sun H."/>
            <person name="Tunlid A."/>
            <person name="Henrissat B."/>
            <person name="Grigoriev I.V."/>
            <person name="Hibbett D.S."/>
            <person name="Martin F."/>
        </authorList>
    </citation>
    <scope>NUCLEOTIDE SEQUENCE [LARGE SCALE GENOMIC DNA]</scope>
    <source>
        <strain evidence="2 3">SS14</strain>
    </source>
</reference>
<dbReference type="AlphaFoldDB" id="A0A0C9VAP7"/>
<proteinExistence type="predicted"/>
<organism evidence="2 3">
    <name type="scientific">Sphaerobolus stellatus (strain SS14)</name>
    <dbReference type="NCBI Taxonomy" id="990650"/>
    <lineage>
        <taxon>Eukaryota</taxon>
        <taxon>Fungi</taxon>
        <taxon>Dikarya</taxon>
        <taxon>Basidiomycota</taxon>
        <taxon>Agaricomycotina</taxon>
        <taxon>Agaricomycetes</taxon>
        <taxon>Phallomycetidae</taxon>
        <taxon>Geastrales</taxon>
        <taxon>Sphaerobolaceae</taxon>
        <taxon>Sphaerobolus</taxon>
    </lineage>
</organism>
<keyword evidence="3" id="KW-1185">Reference proteome</keyword>
<evidence type="ECO:0000313" key="2">
    <source>
        <dbReference type="EMBL" id="KIJ38642.1"/>
    </source>
</evidence>
<name>A0A0C9VAP7_SPHS4</name>